<dbReference type="Proteomes" id="UP000279995">
    <property type="component" value="Chromosome I"/>
</dbReference>
<sequence>MQNINLEKSGIIFENPFKNAYNNVCLELLQLLIVVEKIKTSKEGLKALDDLVNFYSFLEKQERIKGYFQNIGSSFKSNEADAIFLTVCNVLDRKRSAKITDFFIETNSYLKQNQNSRRGRRSEYDNERNEKFWYKIAPELIGEFNFGFCSLQQHTLGYSHLTIANAYRKATKILNVIKELQESNNNSIIEKVIENYSNEMNLETSNVYLKAEHSLHIRHQVNRKICIAYSNDFFKLVKPIKELFNIDFTPSDGYLPKVEIKEEEYAHAFYKTEVCDVLTMKLPLEVFKQASNLGTTSLLSRAILSHMWREVDEGDYYINNVDDSYFLDTLSEYSFWASNLNDTLMSIELSKGRKLSLQSIIRGLEFSYWFYEKKANKKLNIGDAVKLYVEEKYTNKDNKISATTIKLSFEAIKRVGKKKLAPLIRVQLMWRLKNEIPSIKYCFCPLNNSFYEKLHETISRIECILGNKIQIKNYDDILDSIYKVDDMLKCDSSLPLKNDQNYKTHKSTLKEAIEHKDALLALKL</sequence>
<reference evidence="1 2" key="1">
    <citation type="submission" date="2018-10" db="EMBL/GenBank/DDBJ databases">
        <title>Complete Genome Sequence and Transcriptomic Profiles of a Marine Bacterium, Pseudoalteromonas agarivorans Hao 2018.</title>
        <authorList>
            <person name="Hao L."/>
        </authorList>
    </citation>
    <scope>NUCLEOTIDE SEQUENCE [LARGE SCALE GENOMIC DNA]</scope>
    <source>
        <strain evidence="1 2">Hao 2018</strain>
    </source>
</reference>
<name>A0AAD0U4C7_9GAMM</name>
<dbReference type="AlphaFoldDB" id="A0AAD0U4C7"/>
<accession>A0AAD0U4C7</accession>
<protein>
    <submittedName>
        <fullName evidence="1">Uncharacterized protein</fullName>
    </submittedName>
</protein>
<evidence type="ECO:0000313" key="2">
    <source>
        <dbReference type="Proteomes" id="UP000279995"/>
    </source>
</evidence>
<dbReference type="EMBL" id="CP033065">
    <property type="protein sequence ID" value="AYM87029.1"/>
    <property type="molecule type" value="Genomic_DNA"/>
</dbReference>
<gene>
    <name evidence="1" type="ORF">D9T18_10125</name>
</gene>
<dbReference type="RefSeq" id="WP_121637692.1">
    <property type="nucleotide sequence ID" value="NZ_CP033065.1"/>
</dbReference>
<evidence type="ECO:0000313" key="1">
    <source>
        <dbReference type="EMBL" id="AYM87029.1"/>
    </source>
</evidence>
<proteinExistence type="predicted"/>
<organism evidence="1 2">
    <name type="scientific">Pseudoalteromonas agarivorans</name>
    <dbReference type="NCBI Taxonomy" id="176102"/>
    <lineage>
        <taxon>Bacteria</taxon>
        <taxon>Pseudomonadati</taxon>
        <taxon>Pseudomonadota</taxon>
        <taxon>Gammaproteobacteria</taxon>
        <taxon>Alteromonadales</taxon>
        <taxon>Pseudoalteromonadaceae</taxon>
        <taxon>Pseudoalteromonas</taxon>
    </lineage>
</organism>